<protein>
    <submittedName>
        <fullName evidence="2">Uncharacterized protein</fullName>
    </submittedName>
</protein>
<organism evidence="2 3">
    <name type="scientific">Acer negundo</name>
    <name type="common">Box elder</name>
    <dbReference type="NCBI Taxonomy" id="4023"/>
    <lineage>
        <taxon>Eukaryota</taxon>
        <taxon>Viridiplantae</taxon>
        <taxon>Streptophyta</taxon>
        <taxon>Embryophyta</taxon>
        <taxon>Tracheophyta</taxon>
        <taxon>Spermatophyta</taxon>
        <taxon>Magnoliopsida</taxon>
        <taxon>eudicotyledons</taxon>
        <taxon>Gunneridae</taxon>
        <taxon>Pentapetalae</taxon>
        <taxon>rosids</taxon>
        <taxon>malvids</taxon>
        <taxon>Sapindales</taxon>
        <taxon>Sapindaceae</taxon>
        <taxon>Hippocastanoideae</taxon>
        <taxon>Acereae</taxon>
        <taxon>Acer</taxon>
    </lineage>
</organism>
<name>A0AAD5IBI5_ACENE</name>
<evidence type="ECO:0000256" key="1">
    <source>
        <dbReference type="SAM" id="MobiDB-lite"/>
    </source>
</evidence>
<dbReference type="Proteomes" id="UP001064489">
    <property type="component" value="Chromosome 2"/>
</dbReference>
<dbReference type="EMBL" id="JAJSOW010000106">
    <property type="protein sequence ID" value="KAI9159769.1"/>
    <property type="molecule type" value="Genomic_DNA"/>
</dbReference>
<feature type="compositionally biased region" description="Polar residues" evidence="1">
    <location>
        <begin position="14"/>
        <end position="24"/>
    </location>
</feature>
<keyword evidence="3" id="KW-1185">Reference proteome</keyword>
<dbReference type="AlphaFoldDB" id="A0AAD5IBI5"/>
<sequence length="146" mass="15108">MKDSAGTGIARGSGDNNTSKSGSIAVSKQGQVAVDMIDVEKEGVTFVNFASIPVDLIIIGLSVISNEINPPTDIVDAGPALVSNDFGPIANISSSPKPTDDKVNSGDPIQLSAQVEGRVKGKLGFADLGISRLLRICQPFAVRSEN</sequence>
<reference evidence="2" key="2">
    <citation type="submission" date="2023-02" db="EMBL/GenBank/DDBJ databases">
        <authorList>
            <person name="Swenson N.G."/>
            <person name="Wegrzyn J.L."/>
            <person name="Mcevoy S.L."/>
        </authorList>
    </citation>
    <scope>NUCLEOTIDE SEQUENCE</scope>
    <source>
        <strain evidence="2">91603</strain>
        <tissue evidence="2">Leaf</tissue>
    </source>
</reference>
<gene>
    <name evidence="2" type="ORF">LWI28_001764</name>
</gene>
<accession>A0AAD5IBI5</accession>
<reference evidence="2" key="1">
    <citation type="journal article" date="2022" name="Plant J.">
        <title>Strategies of tolerance reflected in two North American maple genomes.</title>
        <authorList>
            <person name="McEvoy S.L."/>
            <person name="Sezen U.U."/>
            <person name="Trouern-Trend A."/>
            <person name="McMahon S.M."/>
            <person name="Schaberg P.G."/>
            <person name="Yang J."/>
            <person name="Wegrzyn J.L."/>
            <person name="Swenson N.G."/>
        </authorList>
    </citation>
    <scope>NUCLEOTIDE SEQUENCE</scope>
    <source>
        <strain evidence="2">91603</strain>
    </source>
</reference>
<feature type="region of interest" description="Disordered" evidence="1">
    <location>
        <begin position="1"/>
        <end position="24"/>
    </location>
</feature>
<proteinExistence type="predicted"/>
<comment type="caution">
    <text evidence="2">The sequence shown here is derived from an EMBL/GenBank/DDBJ whole genome shotgun (WGS) entry which is preliminary data.</text>
</comment>
<evidence type="ECO:0000313" key="3">
    <source>
        <dbReference type="Proteomes" id="UP001064489"/>
    </source>
</evidence>
<evidence type="ECO:0000313" key="2">
    <source>
        <dbReference type="EMBL" id="KAI9159769.1"/>
    </source>
</evidence>